<keyword evidence="1" id="KW-1133">Transmembrane helix</keyword>
<dbReference type="Proteomes" id="UP000178603">
    <property type="component" value="Unassembled WGS sequence"/>
</dbReference>
<organism evidence="2 3">
    <name type="scientific">Candidatus Woesebacteria bacterium RIFCSPHIGHO2_12_FULL_41_24</name>
    <dbReference type="NCBI Taxonomy" id="1802510"/>
    <lineage>
        <taxon>Bacteria</taxon>
        <taxon>Candidatus Woeseibacteriota</taxon>
    </lineage>
</organism>
<proteinExistence type="predicted"/>
<name>A0A1F8ASF0_9BACT</name>
<evidence type="ECO:0000256" key="1">
    <source>
        <dbReference type="SAM" id="Phobius"/>
    </source>
</evidence>
<keyword evidence="1" id="KW-0812">Transmembrane</keyword>
<reference evidence="2 3" key="1">
    <citation type="journal article" date="2016" name="Nat. Commun.">
        <title>Thousands of microbial genomes shed light on interconnected biogeochemical processes in an aquifer system.</title>
        <authorList>
            <person name="Anantharaman K."/>
            <person name="Brown C.T."/>
            <person name="Hug L.A."/>
            <person name="Sharon I."/>
            <person name="Castelle C.J."/>
            <person name="Probst A.J."/>
            <person name="Thomas B.C."/>
            <person name="Singh A."/>
            <person name="Wilkins M.J."/>
            <person name="Karaoz U."/>
            <person name="Brodie E.L."/>
            <person name="Williams K.H."/>
            <person name="Hubbard S.S."/>
            <person name="Banfield J.F."/>
        </authorList>
    </citation>
    <scope>NUCLEOTIDE SEQUENCE [LARGE SCALE GENOMIC DNA]</scope>
</reference>
<evidence type="ECO:0008006" key="4">
    <source>
        <dbReference type="Google" id="ProtNLM"/>
    </source>
</evidence>
<feature type="transmembrane region" description="Helical" evidence="1">
    <location>
        <begin position="12"/>
        <end position="31"/>
    </location>
</feature>
<dbReference type="Gene3D" id="3.30.700.10">
    <property type="entry name" value="Glycoprotein, Type 4 Pilin"/>
    <property type="match status" value="1"/>
</dbReference>
<evidence type="ECO:0000313" key="2">
    <source>
        <dbReference type="EMBL" id="OGM54188.1"/>
    </source>
</evidence>
<dbReference type="AlphaFoldDB" id="A0A1F8ASF0"/>
<sequence>MFSLSKNQYTAIVITLIVVVAFTVLNLRISLRRSRDVQRKQDVRNITDLLNNFREEHAYFPLSDEGKIVGCDTGLVDKFDYPIFRSCEWGNDNFVGSPLPEDPQGGRGVRYYYLSSGAYYQVYASLEGSLEAEYDPKIVARNILCGNKICNFGLAWRETPLDKSIDEYENELRKTDL</sequence>
<protein>
    <recommendedName>
        <fullName evidence="4">Type II secretion system protein GspG C-terminal domain-containing protein</fullName>
    </recommendedName>
</protein>
<dbReference type="EMBL" id="MGGW01000017">
    <property type="protein sequence ID" value="OGM54188.1"/>
    <property type="molecule type" value="Genomic_DNA"/>
</dbReference>
<accession>A0A1F8ASF0</accession>
<keyword evidence="1" id="KW-0472">Membrane</keyword>
<evidence type="ECO:0000313" key="3">
    <source>
        <dbReference type="Proteomes" id="UP000178603"/>
    </source>
</evidence>
<comment type="caution">
    <text evidence="2">The sequence shown here is derived from an EMBL/GenBank/DDBJ whole genome shotgun (WGS) entry which is preliminary data.</text>
</comment>
<gene>
    <name evidence="2" type="ORF">A3E44_00715</name>
</gene>